<evidence type="ECO:0000313" key="2">
    <source>
        <dbReference type="Proteomes" id="UP001365542"/>
    </source>
</evidence>
<dbReference type="EMBL" id="JAVHJO010000011">
    <property type="protein sequence ID" value="KAK6533748.1"/>
    <property type="molecule type" value="Genomic_DNA"/>
</dbReference>
<sequence>MSINSAHPSTFPNLPHPPFPSHILSNNLTNEQVESRVERHMLAAILQTVWPNHYRDKYWMTHGCIEWDYTVATIIKEVWAKTVYPTYLSGMMMLRRPIEVEETGDRLNRKRREKYDKIVNGFERWVTVVMGCANGGEIWGYAVDTENMLKVWGALREFRGAVEDEFEAKRIISYGRYG</sequence>
<proteinExistence type="predicted"/>
<comment type="caution">
    <text evidence="1">The sequence shown here is derived from an EMBL/GenBank/DDBJ whole genome shotgun (WGS) entry which is preliminary data.</text>
</comment>
<reference evidence="1 2" key="1">
    <citation type="submission" date="2019-10" db="EMBL/GenBank/DDBJ databases">
        <authorList>
            <person name="Palmer J.M."/>
        </authorList>
    </citation>
    <scope>NUCLEOTIDE SEQUENCE [LARGE SCALE GENOMIC DNA]</scope>
    <source>
        <strain evidence="1 2">TWF694</strain>
    </source>
</reference>
<organism evidence="1 2">
    <name type="scientific">Orbilia ellipsospora</name>
    <dbReference type="NCBI Taxonomy" id="2528407"/>
    <lineage>
        <taxon>Eukaryota</taxon>
        <taxon>Fungi</taxon>
        <taxon>Dikarya</taxon>
        <taxon>Ascomycota</taxon>
        <taxon>Pezizomycotina</taxon>
        <taxon>Orbiliomycetes</taxon>
        <taxon>Orbiliales</taxon>
        <taxon>Orbiliaceae</taxon>
        <taxon>Orbilia</taxon>
    </lineage>
</organism>
<keyword evidence="2" id="KW-1185">Reference proteome</keyword>
<protein>
    <submittedName>
        <fullName evidence="1">Uncharacterized protein</fullName>
    </submittedName>
</protein>
<gene>
    <name evidence="1" type="ORF">TWF694_002679</name>
</gene>
<evidence type="ECO:0000313" key="1">
    <source>
        <dbReference type="EMBL" id="KAK6533748.1"/>
    </source>
</evidence>
<accession>A0AAV9X3X1</accession>
<dbReference type="AlphaFoldDB" id="A0AAV9X3X1"/>
<dbReference type="Proteomes" id="UP001365542">
    <property type="component" value="Unassembled WGS sequence"/>
</dbReference>
<name>A0AAV9X3X1_9PEZI</name>